<reference evidence="1 2" key="1">
    <citation type="submission" date="2018-12" db="EMBL/GenBank/DDBJ databases">
        <authorList>
            <person name="Sun L."/>
            <person name="Chen Z."/>
        </authorList>
    </citation>
    <scope>NUCLEOTIDE SEQUENCE [LARGE SCALE GENOMIC DNA]</scope>
    <source>
        <strain evidence="1 2">LMG 29736</strain>
    </source>
</reference>
<accession>A0A429XBS9</accession>
<evidence type="ECO:0000313" key="1">
    <source>
        <dbReference type="EMBL" id="RST60906.1"/>
    </source>
</evidence>
<dbReference type="Pfam" id="PF04229">
    <property type="entry name" value="GrpB"/>
    <property type="match status" value="1"/>
</dbReference>
<gene>
    <name evidence="1" type="ORF">D5F11_004665</name>
</gene>
<dbReference type="AlphaFoldDB" id="A0A429XBS9"/>
<dbReference type="PANTHER" id="PTHR34822:SF1">
    <property type="entry name" value="GRPB FAMILY PROTEIN"/>
    <property type="match status" value="1"/>
</dbReference>
<dbReference type="PANTHER" id="PTHR34822">
    <property type="entry name" value="GRPB DOMAIN PROTEIN (AFU_ORTHOLOGUE AFUA_1G01530)"/>
    <property type="match status" value="1"/>
</dbReference>
<organism evidence="1 2">
    <name type="scientific">Siminovitchia terrae</name>
    <name type="common">Bacillus terrae</name>
    <dbReference type="NCBI Taxonomy" id="1914933"/>
    <lineage>
        <taxon>Bacteria</taxon>
        <taxon>Bacillati</taxon>
        <taxon>Bacillota</taxon>
        <taxon>Bacilli</taxon>
        <taxon>Bacillales</taxon>
        <taxon>Bacillaceae</taxon>
        <taxon>Siminovitchia</taxon>
    </lineage>
</organism>
<name>A0A429XBS9_SIMTE</name>
<dbReference type="SUPFAM" id="SSF81301">
    <property type="entry name" value="Nucleotidyltransferase"/>
    <property type="match status" value="1"/>
</dbReference>
<dbReference type="OrthoDB" id="9799092at2"/>
<dbReference type="Gene3D" id="3.30.460.10">
    <property type="entry name" value="Beta Polymerase, domain 2"/>
    <property type="match status" value="1"/>
</dbReference>
<sequence>MQINVVPYQEEWEMLFQKEAESLQKSLGEEIVSVLHIGSTSVKGLKAKPIIDILLVVKKIESLDQYDNLFRSMGYEPRGELGIKGRRYYAKGGYYRTHQIHAFQFDNVYEIQRHLSVRDYLRAHPDIAREYGEIKVNAAQRHPEDIEGYCDEKDGYVQQLEKQALKWTWQQG</sequence>
<proteinExistence type="predicted"/>
<dbReference type="InterPro" id="IPR043519">
    <property type="entry name" value="NT_sf"/>
</dbReference>
<evidence type="ECO:0000313" key="2">
    <source>
        <dbReference type="Proteomes" id="UP000287296"/>
    </source>
</evidence>
<comment type="caution">
    <text evidence="1">The sequence shown here is derived from an EMBL/GenBank/DDBJ whole genome shotgun (WGS) entry which is preliminary data.</text>
</comment>
<dbReference type="EMBL" id="QYTW02000003">
    <property type="protein sequence ID" value="RST60906.1"/>
    <property type="molecule type" value="Genomic_DNA"/>
</dbReference>
<dbReference type="Proteomes" id="UP000287296">
    <property type="component" value="Unassembled WGS sequence"/>
</dbReference>
<protein>
    <submittedName>
        <fullName evidence="1">GrpB family protein</fullName>
    </submittedName>
</protein>
<dbReference type="InterPro" id="IPR007344">
    <property type="entry name" value="GrpB/CoaE"/>
</dbReference>